<dbReference type="GO" id="GO:0003960">
    <property type="term" value="F:quinone reductase (NADPH) activity"/>
    <property type="evidence" value="ECO:0007669"/>
    <property type="project" value="TreeGrafter"/>
</dbReference>
<dbReference type="InterPro" id="IPR036291">
    <property type="entry name" value="NAD(P)-bd_dom_sf"/>
</dbReference>
<name>A0A382L2Z7_9ZZZZ</name>
<evidence type="ECO:0000313" key="4">
    <source>
        <dbReference type="EMBL" id="SVC29251.1"/>
    </source>
</evidence>
<feature type="non-terminal residue" evidence="4">
    <location>
        <position position="168"/>
    </location>
</feature>
<dbReference type="InterPro" id="IPR020843">
    <property type="entry name" value="ER"/>
</dbReference>
<dbReference type="Gene3D" id="3.90.180.10">
    <property type="entry name" value="Medium-chain alcohol dehydrogenases, catalytic domain"/>
    <property type="match status" value="1"/>
</dbReference>
<gene>
    <name evidence="4" type="ORF">METZ01_LOCUS282105</name>
</gene>
<accession>A0A382L2Z7</accession>
<evidence type="ECO:0000256" key="1">
    <source>
        <dbReference type="ARBA" id="ARBA00022857"/>
    </source>
</evidence>
<dbReference type="InterPro" id="IPR011032">
    <property type="entry name" value="GroES-like_sf"/>
</dbReference>
<dbReference type="SUPFAM" id="SSF51735">
    <property type="entry name" value="NAD(P)-binding Rossmann-fold domains"/>
    <property type="match status" value="1"/>
</dbReference>
<dbReference type="GO" id="GO:0070402">
    <property type="term" value="F:NADPH binding"/>
    <property type="evidence" value="ECO:0007669"/>
    <property type="project" value="TreeGrafter"/>
</dbReference>
<dbReference type="SMART" id="SM00829">
    <property type="entry name" value="PKS_ER"/>
    <property type="match status" value="1"/>
</dbReference>
<dbReference type="GO" id="GO:0005829">
    <property type="term" value="C:cytosol"/>
    <property type="evidence" value="ECO:0007669"/>
    <property type="project" value="TreeGrafter"/>
</dbReference>
<dbReference type="PANTHER" id="PTHR48106">
    <property type="entry name" value="QUINONE OXIDOREDUCTASE PIG3-RELATED"/>
    <property type="match status" value="1"/>
</dbReference>
<evidence type="ECO:0000259" key="3">
    <source>
        <dbReference type="SMART" id="SM00829"/>
    </source>
</evidence>
<dbReference type="SUPFAM" id="SSF50129">
    <property type="entry name" value="GroES-like"/>
    <property type="match status" value="1"/>
</dbReference>
<organism evidence="4">
    <name type="scientific">marine metagenome</name>
    <dbReference type="NCBI Taxonomy" id="408172"/>
    <lineage>
        <taxon>unclassified sequences</taxon>
        <taxon>metagenomes</taxon>
        <taxon>ecological metagenomes</taxon>
    </lineage>
</organism>
<dbReference type="EMBL" id="UINC01083489">
    <property type="protein sequence ID" value="SVC29251.1"/>
    <property type="molecule type" value="Genomic_DNA"/>
</dbReference>
<evidence type="ECO:0000256" key="2">
    <source>
        <dbReference type="ARBA" id="ARBA00023002"/>
    </source>
</evidence>
<proteinExistence type="predicted"/>
<protein>
    <recommendedName>
        <fullName evidence="3">Enoyl reductase (ER) domain-containing protein</fullName>
    </recommendedName>
</protein>
<dbReference type="PANTHER" id="PTHR48106:SF13">
    <property type="entry name" value="QUINONE OXIDOREDUCTASE-RELATED"/>
    <property type="match status" value="1"/>
</dbReference>
<keyword evidence="1" id="KW-0521">NADP</keyword>
<dbReference type="Pfam" id="PF08240">
    <property type="entry name" value="ADH_N"/>
    <property type="match status" value="1"/>
</dbReference>
<dbReference type="AlphaFoldDB" id="A0A382L2Z7"/>
<dbReference type="Gene3D" id="3.40.50.720">
    <property type="entry name" value="NAD(P)-binding Rossmann-like Domain"/>
    <property type="match status" value="1"/>
</dbReference>
<dbReference type="GO" id="GO:0035925">
    <property type="term" value="F:mRNA 3'-UTR AU-rich region binding"/>
    <property type="evidence" value="ECO:0007669"/>
    <property type="project" value="TreeGrafter"/>
</dbReference>
<sequence>MSHAVRVHETGDASVLQWEEVSVAEPAAGEVCLRHTAIGLNFIDVYFRAGIYPSPQLPFVPGLEGAGVIESIGENVDGFDVGDRVAYASPPLGAYAESRLMPAGRLVKLPDDIDDRVAAAMMLKGMTAHYLLRRIFKAGPDTTILLHAAAGGVGLIACQWAKYLGATV</sequence>
<reference evidence="4" key="1">
    <citation type="submission" date="2018-05" db="EMBL/GenBank/DDBJ databases">
        <authorList>
            <person name="Lanie J.A."/>
            <person name="Ng W.-L."/>
            <person name="Kazmierczak K.M."/>
            <person name="Andrzejewski T.M."/>
            <person name="Davidsen T.M."/>
            <person name="Wayne K.J."/>
            <person name="Tettelin H."/>
            <person name="Glass J.I."/>
            <person name="Rusch D."/>
            <person name="Podicherti R."/>
            <person name="Tsui H.-C.T."/>
            <person name="Winkler M.E."/>
        </authorList>
    </citation>
    <scope>NUCLEOTIDE SEQUENCE</scope>
</reference>
<feature type="domain" description="Enoyl reductase (ER)" evidence="3">
    <location>
        <begin position="11"/>
        <end position="168"/>
    </location>
</feature>
<dbReference type="InterPro" id="IPR013154">
    <property type="entry name" value="ADH-like_N"/>
</dbReference>
<keyword evidence="2" id="KW-0560">Oxidoreductase</keyword>